<dbReference type="InterPro" id="IPR036890">
    <property type="entry name" value="HATPase_C_sf"/>
</dbReference>
<dbReference type="Pfam" id="PF13581">
    <property type="entry name" value="HATPase_c_2"/>
    <property type="match status" value="1"/>
</dbReference>
<keyword evidence="1 3" id="KW-0723">Serine/threonine-protein kinase</keyword>
<keyword evidence="4" id="KW-1185">Reference proteome</keyword>
<keyword evidence="3" id="KW-0808">Transferase</keyword>
<dbReference type="EMBL" id="CP001738">
    <property type="protein sequence ID" value="ACY96996.1"/>
    <property type="molecule type" value="Genomic_DNA"/>
</dbReference>
<dbReference type="CDD" id="cd16936">
    <property type="entry name" value="HATPase_RsbW-like"/>
    <property type="match status" value="1"/>
</dbReference>
<protein>
    <submittedName>
        <fullName evidence="3">Putative anti-sigma regulatory factor, serine/threonine protein kinase</fullName>
    </submittedName>
</protein>
<evidence type="ECO:0000259" key="2">
    <source>
        <dbReference type="Pfam" id="PF13581"/>
    </source>
</evidence>
<name>D1AA60_THECD</name>
<dbReference type="Proteomes" id="UP000001918">
    <property type="component" value="Chromosome"/>
</dbReference>
<dbReference type="RefSeq" id="WP_012851780.1">
    <property type="nucleotide sequence ID" value="NC_013510.1"/>
</dbReference>
<organism evidence="3 4">
    <name type="scientific">Thermomonospora curvata (strain ATCC 19995 / DSM 43183 / JCM 3096 / KCTC 9072 / NBRC 15933 / NCIMB 10081 / Henssen B9)</name>
    <dbReference type="NCBI Taxonomy" id="471852"/>
    <lineage>
        <taxon>Bacteria</taxon>
        <taxon>Bacillati</taxon>
        <taxon>Actinomycetota</taxon>
        <taxon>Actinomycetes</taxon>
        <taxon>Streptosporangiales</taxon>
        <taxon>Thermomonosporaceae</taxon>
        <taxon>Thermomonospora</taxon>
    </lineage>
</organism>
<dbReference type="SUPFAM" id="SSF55874">
    <property type="entry name" value="ATPase domain of HSP90 chaperone/DNA topoisomerase II/histidine kinase"/>
    <property type="match status" value="1"/>
</dbReference>
<dbReference type="STRING" id="471852.Tcur_1416"/>
<dbReference type="Gene3D" id="3.30.565.10">
    <property type="entry name" value="Histidine kinase-like ATPase, C-terminal domain"/>
    <property type="match status" value="1"/>
</dbReference>
<reference evidence="3 4" key="1">
    <citation type="journal article" date="2011" name="Stand. Genomic Sci.">
        <title>Complete genome sequence of Thermomonospora curvata type strain (B9).</title>
        <authorList>
            <person name="Chertkov O."/>
            <person name="Sikorski J."/>
            <person name="Nolan M."/>
            <person name="Lapidus A."/>
            <person name="Lucas S."/>
            <person name="Del Rio T.G."/>
            <person name="Tice H."/>
            <person name="Cheng J.F."/>
            <person name="Goodwin L."/>
            <person name="Pitluck S."/>
            <person name="Liolios K."/>
            <person name="Ivanova N."/>
            <person name="Mavromatis K."/>
            <person name="Mikhailova N."/>
            <person name="Ovchinnikova G."/>
            <person name="Pati A."/>
            <person name="Chen A."/>
            <person name="Palaniappan K."/>
            <person name="Djao O.D."/>
            <person name="Land M."/>
            <person name="Hauser L."/>
            <person name="Chang Y.J."/>
            <person name="Jeffries C.D."/>
            <person name="Brettin T."/>
            <person name="Han C."/>
            <person name="Detter J.C."/>
            <person name="Rohde M."/>
            <person name="Goker M."/>
            <person name="Woyke T."/>
            <person name="Bristow J."/>
            <person name="Eisen J.A."/>
            <person name="Markowitz V."/>
            <person name="Hugenholtz P."/>
            <person name="Klenk H.P."/>
            <person name="Kyrpides N.C."/>
        </authorList>
    </citation>
    <scope>NUCLEOTIDE SEQUENCE [LARGE SCALE GENOMIC DNA]</scope>
    <source>
        <strain evidence="4">ATCC 19995 / DSM 43183 / JCM 3096 / KCTC 9072 / NBRC 15933 / NCIMB 10081 / Henssen B9</strain>
    </source>
</reference>
<evidence type="ECO:0000256" key="1">
    <source>
        <dbReference type="ARBA" id="ARBA00022527"/>
    </source>
</evidence>
<evidence type="ECO:0000313" key="4">
    <source>
        <dbReference type="Proteomes" id="UP000001918"/>
    </source>
</evidence>
<dbReference type="InterPro" id="IPR003594">
    <property type="entry name" value="HATPase_dom"/>
</dbReference>
<accession>D1AA60</accession>
<evidence type="ECO:0000313" key="3">
    <source>
        <dbReference type="EMBL" id="ACY96996.1"/>
    </source>
</evidence>
<dbReference type="PANTHER" id="PTHR35526">
    <property type="entry name" value="ANTI-SIGMA-F FACTOR RSBW-RELATED"/>
    <property type="match status" value="1"/>
</dbReference>
<dbReference type="GO" id="GO:0004674">
    <property type="term" value="F:protein serine/threonine kinase activity"/>
    <property type="evidence" value="ECO:0007669"/>
    <property type="project" value="UniProtKB-KW"/>
</dbReference>
<dbReference type="AlphaFoldDB" id="D1AA60"/>
<keyword evidence="3" id="KW-0418">Kinase</keyword>
<dbReference type="PANTHER" id="PTHR35526:SF3">
    <property type="entry name" value="ANTI-SIGMA-F FACTOR RSBW"/>
    <property type="match status" value="1"/>
</dbReference>
<dbReference type="HOGENOM" id="CLU_090336_23_0_11"/>
<sequence>MPLPAVLPVPVEPIPSMYWRRSFPGRAGQVRAARAFAACLLADFPPLDDVLLVLDELAVNALRHTRSGLPGGRFIVEVRRDCTGVTVSVTDQGGPTDPRVRRVTDASDPSSLAESGRGLLTVEALATAWSWTGTRASRTVHAAFAAPDARC</sequence>
<gene>
    <name evidence="3" type="ordered locus">Tcur_1416</name>
</gene>
<dbReference type="eggNOG" id="COG2172">
    <property type="taxonomic scope" value="Bacteria"/>
</dbReference>
<dbReference type="InterPro" id="IPR050267">
    <property type="entry name" value="Anti-sigma-factor_SerPK"/>
</dbReference>
<dbReference type="OrthoDB" id="3478281at2"/>
<proteinExistence type="predicted"/>
<feature type="domain" description="Histidine kinase/HSP90-like ATPase" evidence="2">
    <location>
        <begin position="24"/>
        <end position="135"/>
    </location>
</feature>
<dbReference type="KEGG" id="tcu:Tcur_1416"/>